<dbReference type="AlphaFoldDB" id="A0A0F9QYX8"/>
<sequence length="103" mass="11260">MIEISIQNCWEFKKCGRETGGSKVPDLGVCPASTFVKADGFCGGKNGGRACAYIAGTFCAGTIQGTYKDKEKNCGQCEFYRLLKSENNEASVLAFHRYIDQVK</sequence>
<protein>
    <submittedName>
        <fullName evidence="1">Uncharacterized protein</fullName>
    </submittedName>
</protein>
<evidence type="ECO:0000313" key="1">
    <source>
        <dbReference type="EMBL" id="KKN49530.1"/>
    </source>
</evidence>
<organism evidence="1">
    <name type="scientific">marine sediment metagenome</name>
    <dbReference type="NCBI Taxonomy" id="412755"/>
    <lineage>
        <taxon>unclassified sequences</taxon>
        <taxon>metagenomes</taxon>
        <taxon>ecological metagenomes</taxon>
    </lineage>
</organism>
<gene>
    <name evidence="1" type="ORF">LCGC14_0641900</name>
</gene>
<comment type="caution">
    <text evidence="1">The sequence shown here is derived from an EMBL/GenBank/DDBJ whole genome shotgun (WGS) entry which is preliminary data.</text>
</comment>
<dbReference type="EMBL" id="LAZR01001164">
    <property type="protein sequence ID" value="KKN49530.1"/>
    <property type="molecule type" value="Genomic_DNA"/>
</dbReference>
<dbReference type="NCBIfam" id="NF045718">
    <property type="entry name" value="two_CW_domain"/>
    <property type="match status" value="1"/>
</dbReference>
<dbReference type="InterPro" id="IPR054687">
    <property type="entry name" value="Two-CW_dom"/>
</dbReference>
<proteinExistence type="predicted"/>
<reference evidence="1" key="1">
    <citation type="journal article" date="2015" name="Nature">
        <title>Complex archaea that bridge the gap between prokaryotes and eukaryotes.</title>
        <authorList>
            <person name="Spang A."/>
            <person name="Saw J.H."/>
            <person name="Jorgensen S.L."/>
            <person name="Zaremba-Niedzwiedzka K."/>
            <person name="Martijn J."/>
            <person name="Lind A.E."/>
            <person name="van Eijk R."/>
            <person name="Schleper C."/>
            <person name="Guy L."/>
            <person name="Ettema T.J."/>
        </authorList>
    </citation>
    <scope>NUCLEOTIDE SEQUENCE</scope>
</reference>
<name>A0A0F9QYX8_9ZZZZ</name>
<accession>A0A0F9QYX8</accession>